<dbReference type="InterPro" id="IPR036864">
    <property type="entry name" value="Zn2-C6_fun-type_DNA-bd_sf"/>
</dbReference>
<organism evidence="6 7">
    <name type="scientific">Dactylonectria macrodidyma</name>
    <dbReference type="NCBI Taxonomy" id="307937"/>
    <lineage>
        <taxon>Eukaryota</taxon>
        <taxon>Fungi</taxon>
        <taxon>Dikarya</taxon>
        <taxon>Ascomycota</taxon>
        <taxon>Pezizomycotina</taxon>
        <taxon>Sordariomycetes</taxon>
        <taxon>Hypocreomycetidae</taxon>
        <taxon>Hypocreales</taxon>
        <taxon>Nectriaceae</taxon>
        <taxon>Dactylonectria</taxon>
    </lineage>
</organism>
<dbReference type="AlphaFoldDB" id="A0A9P9E358"/>
<sequence>MATRHSKTYGACSTCKGRKVKCDQRKPACGDCTRLGLPCGGYTNNLLWIKYDPSGGEGSGVSKVAHNAVTSRRIFLSERERAAMSETMICSLAPSSIQQVLDELSNEVERTDAMSQTTVKGPFGVFQATHPGISLTTTSPGQLDQQIDDLPLEVQSSSHDELGMSETPLPFTLFMDCDFDSLINIEYEPLQLDRLILPTSQFSSPSPPAMLSPPKARDMQDLEMARINHLLENYQSDMSRLLPMSYNKKPPWQTLYLPSIRSTVGEFVLQGDAGAARASLLFSILAISAFNLDRLSGEAAQTSHWWQLGQTYKHRAKERVRQSLQNESTGRAKAKYKDVLMALLAMVTLCVMSGSLSEARFYLLDAEKFICMRGLSKKNISRKVTQLHNIYLYQRVIEESTFLYPSPPTYDLGQYQYLIQTCDMEFPSLTTQSLIKQTNTTMAPPVEYENLLSRSSTNPEIGCLTTREIYGIPQALLGLISQTTHLANELDFFSAKDNDCSFTEQLNKRSTQLENKICNWDGILRDVPIHSGVANEDNCLMMHHLVLALHSSLIIFYYRRVRKINPVILQSYVEQAFTHLLRCTEFSLQHDQTVAMVWPGFIAACEALSPDSQAKWLQWLREAGKRSNLRGFDVSADVAMEVWKNRKERNDITVSWVDVLRQRDIRLILT</sequence>
<dbReference type="Pfam" id="PF00172">
    <property type="entry name" value="Zn_clus"/>
    <property type="match status" value="1"/>
</dbReference>
<dbReference type="InterPro" id="IPR001138">
    <property type="entry name" value="Zn2Cys6_DnaBD"/>
</dbReference>
<keyword evidence="3" id="KW-0804">Transcription</keyword>
<dbReference type="InterPro" id="IPR050675">
    <property type="entry name" value="OAF3"/>
</dbReference>
<dbReference type="PROSITE" id="PS50048">
    <property type="entry name" value="ZN2_CY6_FUNGAL_2"/>
    <property type="match status" value="1"/>
</dbReference>
<dbReference type="CDD" id="cd00067">
    <property type="entry name" value="GAL4"/>
    <property type="match status" value="1"/>
</dbReference>
<keyword evidence="4" id="KW-0539">Nucleus</keyword>
<evidence type="ECO:0000256" key="1">
    <source>
        <dbReference type="ARBA" id="ARBA00023015"/>
    </source>
</evidence>
<keyword evidence="2" id="KW-0238">DNA-binding</keyword>
<keyword evidence="1" id="KW-0805">Transcription regulation</keyword>
<dbReference type="Pfam" id="PF11951">
    <property type="entry name" value="Fungal_trans_2"/>
    <property type="match status" value="1"/>
</dbReference>
<feature type="domain" description="Zn(2)-C6 fungal-type" evidence="5">
    <location>
        <begin position="11"/>
        <end position="39"/>
    </location>
</feature>
<dbReference type="InterPro" id="IPR021858">
    <property type="entry name" value="Fun_TF"/>
</dbReference>
<accession>A0A9P9E358</accession>
<dbReference type="GO" id="GO:0003677">
    <property type="term" value="F:DNA binding"/>
    <property type="evidence" value="ECO:0007669"/>
    <property type="project" value="UniProtKB-KW"/>
</dbReference>
<dbReference type="GO" id="GO:0008270">
    <property type="term" value="F:zinc ion binding"/>
    <property type="evidence" value="ECO:0007669"/>
    <property type="project" value="InterPro"/>
</dbReference>
<evidence type="ECO:0000256" key="4">
    <source>
        <dbReference type="ARBA" id="ARBA00023242"/>
    </source>
</evidence>
<evidence type="ECO:0000313" key="6">
    <source>
        <dbReference type="EMBL" id="KAH7129086.1"/>
    </source>
</evidence>
<name>A0A9P9E358_9HYPO</name>
<comment type="caution">
    <text evidence="6">The sequence shown here is derived from an EMBL/GenBank/DDBJ whole genome shotgun (WGS) entry which is preliminary data.</text>
</comment>
<evidence type="ECO:0000256" key="3">
    <source>
        <dbReference type="ARBA" id="ARBA00023163"/>
    </source>
</evidence>
<evidence type="ECO:0000256" key="2">
    <source>
        <dbReference type="ARBA" id="ARBA00023125"/>
    </source>
</evidence>
<dbReference type="PANTHER" id="PTHR31069:SF32">
    <property type="entry name" value="ARGININE METABOLISM REGULATION PROTEIN II"/>
    <property type="match status" value="1"/>
</dbReference>
<dbReference type="PROSITE" id="PS00463">
    <property type="entry name" value="ZN2_CY6_FUNGAL_1"/>
    <property type="match status" value="1"/>
</dbReference>
<evidence type="ECO:0000313" key="7">
    <source>
        <dbReference type="Proteomes" id="UP000738349"/>
    </source>
</evidence>
<gene>
    <name evidence="6" type="ORF">EDB81DRAFT_764231</name>
</gene>
<dbReference type="SUPFAM" id="SSF57701">
    <property type="entry name" value="Zn2/Cys6 DNA-binding domain"/>
    <property type="match status" value="1"/>
</dbReference>
<reference evidence="6" key="1">
    <citation type="journal article" date="2021" name="Nat. Commun.">
        <title>Genetic determinants of endophytism in the Arabidopsis root mycobiome.</title>
        <authorList>
            <person name="Mesny F."/>
            <person name="Miyauchi S."/>
            <person name="Thiergart T."/>
            <person name="Pickel B."/>
            <person name="Atanasova L."/>
            <person name="Karlsson M."/>
            <person name="Huettel B."/>
            <person name="Barry K.W."/>
            <person name="Haridas S."/>
            <person name="Chen C."/>
            <person name="Bauer D."/>
            <person name="Andreopoulos W."/>
            <person name="Pangilinan J."/>
            <person name="LaButti K."/>
            <person name="Riley R."/>
            <person name="Lipzen A."/>
            <person name="Clum A."/>
            <person name="Drula E."/>
            <person name="Henrissat B."/>
            <person name="Kohler A."/>
            <person name="Grigoriev I.V."/>
            <person name="Martin F.M."/>
            <person name="Hacquard S."/>
        </authorList>
    </citation>
    <scope>NUCLEOTIDE SEQUENCE</scope>
    <source>
        <strain evidence="6">MPI-CAGE-AT-0147</strain>
    </source>
</reference>
<dbReference type="GO" id="GO:0000981">
    <property type="term" value="F:DNA-binding transcription factor activity, RNA polymerase II-specific"/>
    <property type="evidence" value="ECO:0007669"/>
    <property type="project" value="InterPro"/>
</dbReference>
<proteinExistence type="predicted"/>
<dbReference type="PANTHER" id="PTHR31069">
    <property type="entry name" value="OLEATE-ACTIVATED TRANSCRIPTION FACTOR 1-RELATED"/>
    <property type="match status" value="1"/>
</dbReference>
<dbReference type="OrthoDB" id="5089701at2759"/>
<dbReference type="SMART" id="SM00066">
    <property type="entry name" value="GAL4"/>
    <property type="match status" value="1"/>
</dbReference>
<keyword evidence="7" id="KW-1185">Reference proteome</keyword>
<dbReference type="Gene3D" id="4.10.240.10">
    <property type="entry name" value="Zn(2)-C6 fungal-type DNA-binding domain"/>
    <property type="match status" value="1"/>
</dbReference>
<dbReference type="Proteomes" id="UP000738349">
    <property type="component" value="Unassembled WGS sequence"/>
</dbReference>
<protein>
    <submittedName>
        <fullName evidence="6">Fungal-specific transcription factor domain-containing protein</fullName>
    </submittedName>
</protein>
<evidence type="ECO:0000259" key="5">
    <source>
        <dbReference type="PROSITE" id="PS50048"/>
    </source>
</evidence>
<dbReference type="EMBL" id="JAGMUV010000018">
    <property type="protein sequence ID" value="KAH7129086.1"/>
    <property type="molecule type" value="Genomic_DNA"/>
</dbReference>